<feature type="transmembrane region" description="Helical" evidence="5">
    <location>
        <begin position="209"/>
        <end position="230"/>
    </location>
</feature>
<feature type="transmembrane region" description="Helical" evidence="5">
    <location>
        <begin position="163"/>
        <end position="184"/>
    </location>
</feature>
<feature type="transmembrane region" description="Helical" evidence="5">
    <location>
        <begin position="290"/>
        <end position="310"/>
    </location>
</feature>
<evidence type="ECO:0000256" key="2">
    <source>
        <dbReference type="ARBA" id="ARBA00022692"/>
    </source>
</evidence>
<dbReference type="GO" id="GO:1990573">
    <property type="term" value="P:potassium ion import across plasma membrane"/>
    <property type="evidence" value="ECO:0007669"/>
    <property type="project" value="TreeGrafter"/>
</dbReference>
<dbReference type="GO" id="GO:0006884">
    <property type="term" value="P:cell volume homeostasis"/>
    <property type="evidence" value="ECO:0007669"/>
    <property type="project" value="TreeGrafter"/>
</dbReference>
<keyword evidence="4 5" id="KW-0472">Membrane</keyword>
<evidence type="ECO:0000259" key="6">
    <source>
        <dbReference type="Pfam" id="PF00324"/>
    </source>
</evidence>
<dbReference type="GO" id="GO:0055064">
    <property type="term" value="P:chloride ion homeostasis"/>
    <property type="evidence" value="ECO:0007669"/>
    <property type="project" value="TreeGrafter"/>
</dbReference>
<dbReference type="EMBL" id="KZ309227">
    <property type="protein sequence ID" value="KAG8237800.1"/>
    <property type="molecule type" value="Genomic_DNA"/>
</dbReference>
<dbReference type="GO" id="GO:0008511">
    <property type="term" value="F:sodium:potassium:chloride symporter activity"/>
    <property type="evidence" value="ECO:0007669"/>
    <property type="project" value="TreeGrafter"/>
</dbReference>
<dbReference type="GO" id="GO:0016020">
    <property type="term" value="C:membrane"/>
    <property type="evidence" value="ECO:0007669"/>
    <property type="project" value="UniProtKB-SubCell"/>
</dbReference>
<dbReference type="GO" id="GO:0055078">
    <property type="term" value="P:sodium ion homeostasis"/>
    <property type="evidence" value="ECO:0007669"/>
    <property type="project" value="TreeGrafter"/>
</dbReference>
<accession>A0A8K0P6H9</accession>
<feature type="transmembrane region" description="Helical" evidence="5">
    <location>
        <begin position="87"/>
        <end position="108"/>
    </location>
</feature>
<dbReference type="Proteomes" id="UP000792457">
    <property type="component" value="Unassembled WGS sequence"/>
</dbReference>
<name>A0A8K0P6H9_LADFU</name>
<evidence type="ECO:0000256" key="5">
    <source>
        <dbReference type="SAM" id="Phobius"/>
    </source>
</evidence>
<feature type="transmembrane region" description="Helical" evidence="5">
    <location>
        <begin position="120"/>
        <end position="142"/>
    </location>
</feature>
<dbReference type="Pfam" id="PF00324">
    <property type="entry name" value="AA_permease"/>
    <property type="match status" value="2"/>
</dbReference>
<proteinExistence type="predicted"/>
<protein>
    <recommendedName>
        <fullName evidence="6">Amino acid permease/ SLC12A domain-containing protein</fullName>
    </recommendedName>
</protein>
<keyword evidence="3 5" id="KW-1133">Transmembrane helix</keyword>
<evidence type="ECO:0000313" key="7">
    <source>
        <dbReference type="EMBL" id="KAG8237800.1"/>
    </source>
</evidence>
<gene>
    <name evidence="7" type="ORF">J437_LFUL017194</name>
</gene>
<feature type="domain" description="Amino acid permease/ SLC12A" evidence="6">
    <location>
        <begin position="115"/>
        <end position="315"/>
    </location>
</feature>
<reference evidence="7" key="2">
    <citation type="submission" date="2017-10" db="EMBL/GenBank/DDBJ databases">
        <title>Ladona fulva Genome sequencing and assembly.</title>
        <authorList>
            <person name="Murali S."/>
            <person name="Richards S."/>
            <person name="Bandaranaike D."/>
            <person name="Bellair M."/>
            <person name="Blankenburg K."/>
            <person name="Chao H."/>
            <person name="Dinh H."/>
            <person name="Doddapaneni H."/>
            <person name="Dugan-Rocha S."/>
            <person name="Elkadiri S."/>
            <person name="Gnanaolivu R."/>
            <person name="Hernandez B."/>
            <person name="Skinner E."/>
            <person name="Javaid M."/>
            <person name="Lee S."/>
            <person name="Li M."/>
            <person name="Ming W."/>
            <person name="Munidasa M."/>
            <person name="Muniz J."/>
            <person name="Nguyen L."/>
            <person name="Hughes D."/>
            <person name="Osuji N."/>
            <person name="Pu L.-L."/>
            <person name="Puazo M."/>
            <person name="Qu C."/>
            <person name="Quiroz J."/>
            <person name="Raj R."/>
            <person name="Weissenberger G."/>
            <person name="Xin Y."/>
            <person name="Zou X."/>
            <person name="Han Y."/>
            <person name="Worley K."/>
            <person name="Muzny D."/>
            <person name="Gibbs R."/>
        </authorList>
    </citation>
    <scope>NUCLEOTIDE SEQUENCE</scope>
    <source>
        <strain evidence="7">Sampled in the wild</strain>
    </source>
</reference>
<dbReference type="InterPro" id="IPR004841">
    <property type="entry name" value="AA-permease/SLC12A_dom"/>
</dbReference>
<dbReference type="PANTHER" id="PTHR11827">
    <property type="entry name" value="SOLUTE CARRIER FAMILY 12, CATION COTRANSPORTERS"/>
    <property type="match status" value="1"/>
</dbReference>
<comment type="caution">
    <text evidence="7">The sequence shown here is derived from an EMBL/GenBank/DDBJ whole genome shotgun (WGS) entry which is preliminary data.</text>
</comment>
<keyword evidence="8" id="KW-1185">Reference proteome</keyword>
<feature type="domain" description="Amino acid permease/ SLC12A" evidence="6">
    <location>
        <begin position="57"/>
        <end position="114"/>
    </location>
</feature>
<dbReference type="OrthoDB" id="2020542at2759"/>
<evidence type="ECO:0000256" key="1">
    <source>
        <dbReference type="ARBA" id="ARBA00004141"/>
    </source>
</evidence>
<sequence length="356" mass="38759">MQDWVSKKGMESVRTSGFAEPLQLRTSYFIDVETAEEKQEEEPRKKGKVIKFGWLEGVFMRCLLNIWGVMLFLRLSWVVGQAGVGEGVAVICLSNVVTLVTTLSMSAVSTNGQIKGVQGLLVISLANVVTAVTALSMSAVSTNGQIKGGGIYYMISRSLGPEFGGAIGLMFTLANSVAVSMYIVGFCESLQDLLRTFGATIVDGATNDIRVVGVITLIAILILAIVGMDWVTRTQMILLFVLIASQIDFVIGSIMGPVDDEEIAKGFVDETFMTNLEPDYRTYEGVDHDFFSVFAVFFPAVTGIVAGANLSGDLKKLFSCGWRMSDVTALSSTKSLGLLMQRNKDREKIFRFPQNI</sequence>
<evidence type="ECO:0000256" key="3">
    <source>
        <dbReference type="ARBA" id="ARBA00022989"/>
    </source>
</evidence>
<evidence type="ECO:0000313" key="8">
    <source>
        <dbReference type="Proteomes" id="UP000792457"/>
    </source>
</evidence>
<feature type="transmembrane region" description="Helical" evidence="5">
    <location>
        <begin position="58"/>
        <end position="75"/>
    </location>
</feature>
<reference evidence="7" key="1">
    <citation type="submission" date="2013-04" db="EMBL/GenBank/DDBJ databases">
        <authorList>
            <person name="Qu J."/>
            <person name="Murali S.C."/>
            <person name="Bandaranaike D."/>
            <person name="Bellair M."/>
            <person name="Blankenburg K."/>
            <person name="Chao H."/>
            <person name="Dinh H."/>
            <person name="Doddapaneni H."/>
            <person name="Downs B."/>
            <person name="Dugan-Rocha S."/>
            <person name="Elkadiri S."/>
            <person name="Gnanaolivu R.D."/>
            <person name="Hernandez B."/>
            <person name="Javaid M."/>
            <person name="Jayaseelan J.C."/>
            <person name="Lee S."/>
            <person name="Li M."/>
            <person name="Ming W."/>
            <person name="Munidasa M."/>
            <person name="Muniz J."/>
            <person name="Nguyen L."/>
            <person name="Ongeri F."/>
            <person name="Osuji N."/>
            <person name="Pu L.-L."/>
            <person name="Puazo M."/>
            <person name="Qu C."/>
            <person name="Quiroz J."/>
            <person name="Raj R."/>
            <person name="Weissenberger G."/>
            <person name="Xin Y."/>
            <person name="Zou X."/>
            <person name="Han Y."/>
            <person name="Richards S."/>
            <person name="Worley K."/>
            <person name="Muzny D."/>
            <person name="Gibbs R."/>
        </authorList>
    </citation>
    <scope>NUCLEOTIDE SEQUENCE</scope>
    <source>
        <strain evidence="7">Sampled in the wild</strain>
    </source>
</reference>
<dbReference type="Gene3D" id="1.20.1740.10">
    <property type="entry name" value="Amino acid/polyamine transporter I"/>
    <property type="match status" value="1"/>
</dbReference>
<organism evidence="7 8">
    <name type="scientific">Ladona fulva</name>
    <name type="common">Scarce chaser dragonfly</name>
    <name type="synonym">Libellula fulva</name>
    <dbReference type="NCBI Taxonomy" id="123851"/>
    <lineage>
        <taxon>Eukaryota</taxon>
        <taxon>Metazoa</taxon>
        <taxon>Ecdysozoa</taxon>
        <taxon>Arthropoda</taxon>
        <taxon>Hexapoda</taxon>
        <taxon>Insecta</taxon>
        <taxon>Pterygota</taxon>
        <taxon>Palaeoptera</taxon>
        <taxon>Odonata</taxon>
        <taxon>Epiprocta</taxon>
        <taxon>Anisoptera</taxon>
        <taxon>Libelluloidea</taxon>
        <taxon>Libellulidae</taxon>
        <taxon>Ladona</taxon>
    </lineage>
</organism>
<dbReference type="InterPro" id="IPR004842">
    <property type="entry name" value="SLC12A_fam"/>
</dbReference>
<dbReference type="GO" id="GO:0055075">
    <property type="term" value="P:potassium ion homeostasis"/>
    <property type="evidence" value="ECO:0007669"/>
    <property type="project" value="TreeGrafter"/>
</dbReference>
<feature type="transmembrane region" description="Helical" evidence="5">
    <location>
        <begin position="237"/>
        <end position="258"/>
    </location>
</feature>
<keyword evidence="2 5" id="KW-0812">Transmembrane</keyword>
<dbReference type="AlphaFoldDB" id="A0A8K0P6H9"/>
<comment type="subcellular location">
    <subcellularLocation>
        <location evidence="1">Membrane</location>
        <topology evidence="1">Multi-pass membrane protein</topology>
    </subcellularLocation>
</comment>
<dbReference type="PANTHER" id="PTHR11827:SF103">
    <property type="entry name" value="SODIUM CHLORIDE COTRANSPORTER 69, ISOFORM E"/>
    <property type="match status" value="1"/>
</dbReference>
<evidence type="ECO:0000256" key="4">
    <source>
        <dbReference type="ARBA" id="ARBA00023136"/>
    </source>
</evidence>